<organism evidence="7 8">
    <name type="scientific">Rotaria magnacalcarata</name>
    <dbReference type="NCBI Taxonomy" id="392030"/>
    <lineage>
        <taxon>Eukaryota</taxon>
        <taxon>Metazoa</taxon>
        <taxon>Spiralia</taxon>
        <taxon>Gnathifera</taxon>
        <taxon>Rotifera</taxon>
        <taxon>Eurotatoria</taxon>
        <taxon>Bdelloidea</taxon>
        <taxon>Philodinida</taxon>
        <taxon>Philodinidae</taxon>
        <taxon>Rotaria</taxon>
    </lineage>
</organism>
<dbReference type="Proteomes" id="UP000681720">
    <property type="component" value="Unassembled WGS sequence"/>
</dbReference>
<feature type="compositionally biased region" description="Acidic residues" evidence="6">
    <location>
        <begin position="332"/>
        <end position="341"/>
    </location>
</feature>
<dbReference type="EMBL" id="CAJOBJ010006049">
    <property type="protein sequence ID" value="CAF4049517.1"/>
    <property type="molecule type" value="Genomic_DNA"/>
</dbReference>
<dbReference type="InterPro" id="IPR051982">
    <property type="entry name" value="CiliaryAsmbly_MitoImport"/>
</dbReference>
<keyword evidence="2" id="KW-0963">Cytoplasm</keyword>
<evidence type="ECO:0000256" key="4">
    <source>
        <dbReference type="ARBA" id="ARBA00022803"/>
    </source>
</evidence>
<dbReference type="SUPFAM" id="SSF48452">
    <property type="entry name" value="TPR-like"/>
    <property type="match status" value="1"/>
</dbReference>
<feature type="compositionally biased region" description="Acidic residues" evidence="6">
    <location>
        <begin position="169"/>
        <end position="182"/>
    </location>
</feature>
<dbReference type="GO" id="GO:0005829">
    <property type="term" value="C:cytosol"/>
    <property type="evidence" value="ECO:0007669"/>
    <property type="project" value="TreeGrafter"/>
</dbReference>
<feature type="region of interest" description="Disordered" evidence="6">
    <location>
        <begin position="168"/>
        <end position="212"/>
    </location>
</feature>
<dbReference type="GO" id="GO:0005739">
    <property type="term" value="C:mitochondrion"/>
    <property type="evidence" value="ECO:0007669"/>
    <property type="project" value="TreeGrafter"/>
</dbReference>
<keyword evidence="3" id="KW-0677">Repeat</keyword>
<proteinExistence type="predicted"/>
<comment type="subcellular location">
    <subcellularLocation>
        <location evidence="1">Cytoplasm</location>
    </subcellularLocation>
</comment>
<evidence type="ECO:0000256" key="3">
    <source>
        <dbReference type="ARBA" id="ARBA00022737"/>
    </source>
</evidence>
<evidence type="ECO:0000256" key="5">
    <source>
        <dbReference type="PROSITE-ProRule" id="PRU00339"/>
    </source>
</evidence>
<evidence type="ECO:0000313" key="8">
    <source>
        <dbReference type="Proteomes" id="UP000681720"/>
    </source>
</evidence>
<keyword evidence="4 5" id="KW-0802">TPR repeat</keyword>
<feature type="non-terminal residue" evidence="7">
    <location>
        <position position="553"/>
    </location>
</feature>
<dbReference type="PANTHER" id="PTHR45984">
    <property type="entry name" value="RNA (RNA) POLYMERASE II ASSOCIATED PROTEIN HOMOLOG"/>
    <property type="match status" value="1"/>
</dbReference>
<name>A0A8S2PFK6_9BILA</name>
<feature type="repeat" description="TPR" evidence="5">
    <location>
        <begin position="206"/>
        <end position="239"/>
    </location>
</feature>
<dbReference type="GO" id="GO:0031072">
    <property type="term" value="F:heat shock protein binding"/>
    <property type="evidence" value="ECO:0007669"/>
    <property type="project" value="TreeGrafter"/>
</dbReference>
<dbReference type="InterPro" id="IPR019734">
    <property type="entry name" value="TPR_rpt"/>
</dbReference>
<feature type="region of interest" description="Disordered" evidence="6">
    <location>
        <begin position="488"/>
        <end position="507"/>
    </location>
</feature>
<accession>A0A8S2PFK6</accession>
<protein>
    <recommendedName>
        <fullName evidence="9">Sperm-associated antigen 1</fullName>
    </recommendedName>
</protein>
<gene>
    <name evidence="7" type="ORF">GIL414_LOCUS14356</name>
</gene>
<dbReference type="SMART" id="SM00028">
    <property type="entry name" value="TPR"/>
    <property type="match status" value="3"/>
</dbReference>
<dbReference type="PROSITE" id="PS50005">
    <property type="entry name" value="TPR"/>
    <property type="match status" value="1"/>
</dbReference>
<feature type="compositionally biased region" description="Basic and acidic residues" evidence="6">
    <location>
        <begin position="196"/>
        <end position="210"/>
    </location>
</feature>
<evidence type="ECO:0000256" key="6">
    <source>
        <dbReference type="SAM" id="MobiDB-lite"/>
    </source>
</evidence>
<dbReference type="AlphaFoldDB" id="A0A8S2PFK6"/>
<evidence type="ECO:0000256" key="2">
    <source>
        <dbReference type="ARBA" id="ARBA00022490"/>
    </source>
</evidence>
<feature type="region of interest" description="Disordered" evidence="6">
    <location>
        <begin position="332"/>
        <end position="351"/>
    </location>
</feature>
<dbReference type="GO" id="GO:0006626">
    <property type="term" value="P:protein targeting to mitochondrion"/>
    <property type="evidence" value="ECO:0007669"/>
    <property type="project" value="TreeGrafter"/>
</dbReference>
<feature type="compositionally biased region" description="Low complexity" evidence="6">
    <location>
        <begin position="186"/>
        <end position="195"/>
    </location>
</feature>
<feature type="compositionally biased region" description="Polar residues" evidence="6">
    <location>
        <begin position="125"/>
        <end position="143"/>
    </location>
</feature>
<evidence type="ECO:0008006" key="9">
    <source>
        <dbReference type="Google" id="ProtNLM"/>
    </source>
</evidence>
<dbReference type="InterPro" id="IPR011990">
    <property type="entry name" value="TPR-like_helical_dom_sf"/>
</dbReference>
<sequence>MDDATALIAGQTKKYNIPLSHFEYKYIQNCTDGKELERIYKELIGGEVGCFPALEQLTLDRIRDIKPNSHTLRKDKAPLDRSALPDDERQNFDDFLTKMQQIDKTSSSIVDDHKNNGIATVPIRSKSTISKPTTSVPVINTNGKQKRIVPRSYDEWGKIDKQIAREMNSDNDDDDEEQEFDDDQKTTNQTSSSNTIHEKSQRLETAEQHRLNGNTAFKSNNYEKAIDLYTKCIILDSTNPMAYMNRAIAHYRLNNYDASITDCSHVLSKDPNHIKALFRRASCFIAKQKYEEGKRDLDILLTIDEENIDAKNLLKTIPTVQKTKGVRIPITEDDDEDEEENNVSAAPPMPTPIKIPIVEVEEEEIQEQQEATNESIQSMNIDIPQQTNVHARPCIGSEDASPALFDDHFQNCGDLNQFHVNMHTQLEPLDVETIGDGDDDDDMPLGDEAGAGFSGAMSDDDGHVSHSLNVSPTMDDDDDVPELIDQKTLQTPPLTSPLKQTTISNTNNDNCVYTMADASNRQRFSAISNDDYNDLYDNNNNNRSTISNSYPSY</sequence>
<feature type="region of interest" description="Disordered" evidence="6">
    <location>
        <begin position="125"/>
        <end position="152"/>
    </location>
</feature>
<feature type="region of interest" description="Disordered" evidence="6">
    <location>
        <begin position="455"/>
        <end position="480"/>
    </location>
</feature>
<evidence type="ECO:0000313" key="7">
    <source>
        <dbReference type="EMBL" id="CAF4049517.1"/>
    </source>
</evidence>
<dbReference type="Gene3D" id="1.25.40.10">
    <property type="entry name" value="Tetratricopeptide repeat domain"/>
    <property type="match status" value="1"/>
</dbReference>
<comment type="caution">
    <text evidence="7">The sequence shown here is derived from an EMBL/GenBank/DDBJ whole genome shotgun (WGS) entry which is preliminary data.</text>
</comment>
<feature type="non-terminal residue" evidence="7">
    <location>
        <position position="1"/>
    </location>
</feature>
<reference evidence="7" key="1">
    <citation type="submission" date="2021-02" db="EMBL/GenBank/DDBJ databases">
        <authorList>
            <person name="Nowell W R."/>
        </authorList>
    </citation>
    <scope>NUCLEOTIDE SEQUENCE</scope>
</reference>
<evidence type="ECO:0000256" key="1">
    <source>
        <dbReference type="ARBA" id="ARBA00004496"/>
    </source>
</evidence>
<dbReference type="PANTHER" id="PTHR45984:SF1">
    <property type="entry name" value="SPAG1 AXONEMAL DYNEIN ASSEMBLY FACTOR"/>
    <property type="match status" value="1"/>
</dbReference>